<dbReference type="InterPro" id="IPR027417">
    <property type="entry name" value="P-loop_NTPase"/>
</dbReference>
<dbReference type="EMBL" id="MU004127">
    <property type="protein sequence ID" value="KAF2715818.1"/>
    <property type="molecule type" value="Genomic_DNA"/>
</dbReference>
<keyword evidence="2" id="KW-1185">Reference proteome</keyword>
<organism evidence="1 2">
    <name type="scientific">Polychaeton citri CBS 116435</name>
    <dbReference type="NCBI Taxonomy" id="1314669"/>
    <lineage>
        <taxon>Eukaryota</taxon>
        <taxon>Fungi</taxon>
        <taxon>Dikarya</taxon>
        <taxon>Ascomycota</taxon>
        <taxon>Pezizomycotina</taxon>
        <taxon>Dothideomycetes</taxon>
        <taxon>Dothideomycetidae</taxon>
        <taxon>Capnodiales</taxon>
        <taxon>Capnodiaceae</taxon>
        <taxon>Polychaeton</taxon>
    </lineage>
</organism>
<dbReference type="Gene3D" id="3.40.50.300">
    <property type="entry name" value="P-loop containing nucleotide triphosphate hydrolases"/>
    <property type="match status" value="1"/>
</dbReference>
<dbReference type="CDD" id="cd18785">
    <property type="entry name" value="SF2_C"/>
    <property type="match status" value="1"/>
</dbReference>
<reference evidence="1" key="1">
    <citation type="journal article" date="2020" name="Stud. Mycol.">
        <title>101 Dothideomycetes genomes: a test case for predicting lifestyles and emergence of pathogens.</title>
        <authorList>
            <person name="Haridas S."/>
            <person name="Albert R."/>
            <person name="Binder M."/>
            <person name="Bloem J."/>
            <person name="Labutti K."/>
            <person name="Salamov A."/>
            <person name="Andreopoulos B."/>
            <person name="Baker S."/>
            <person name="Barry K."/>
            <person name="Bills G."/>
            <person name="Bluhm B."/>
            <person name="Cannon C."/>
            <person name="Castanera R."/>
            <person name="Culley D."/>
            <person name="Daum C."/>
            <person name="Ezra D."/>
            <person name="Gonzalez J."/>
            <person name="Henrissat B."/>
            <person name="Kuo A."/>
            <person name="Liang C."/>
            <person name="Lipzen A."/>
            <person name="Lutzoni F."/>
            <person name="Magnuson J."/>
            <person name="Mondo S."/>
            <person name="Nolan M."/>
            <person name="Ohm R."/>
            <person name="Pangilinan J."/>
            <person name="Park H.-J."/>
            <person name="Ramirez L."/>
            <person name="Alfaro M."/>
            <person name="Sun H."/>
            <person name="Tritt A."/>
            <person name="Yoshinaga Y."/>
            <person name="Zwiers L.-H."/>
            <person name="Turgeon B."/>
            <person name="Goodwin S."/>
            <person name="Spatafora J."/>
            <person name="Crous P."/>
            <person name="Grigoriev I."/>
        </authorList>
    </citation>
    <scope>NUCLEOTIDE SEQUENCE</scope>
    <source>
        <strain evidence="1">CBS 116435</strain>
    </source>
</reference>
<dbReference type="AlphaFoldDB" id="A0A9P4PVN5"/>
<name>A0A9P4PVN5_9PEZI</name>
<dbReference type="OrthoDB" id="10666944at2759"/>
<dbReference type="Proteomes" id="UP000799441">
    <property type="component" value="Unassembled WGS sequence"/>
</dbReference>
<protein>
    <submittedName>
        <fullName evidence="1">Uncharacterized protein</fullName>
    </submittedName>
</protein>
<proteinExistence type="predicted"/>
<gene>
    <name evidence="1" type="ORF">K431DRAFT_316948</name>
</gene>
<accession>A0A9P4PVN5</accession>
<sequence length="234" mass="26332">MENDADLKEELGTFTLVNARNLSDAGKNSVLWEYMPEIHDTNAMKLARSMIEQFRAQKNKFGFARKMVFACHKPMNIAIFNLYIQYLATRSDYLAVNSVDDYVLVDSWSSGKVKKNQGKVASFKTTMTKAEGYMDKPFLMNAVASQILVGVSLPPADVVVLLDGNWAPSHDEQLSGRVQRNRSVQKADFTESYRFIAVSSYCPLGIWQSARHTNMATIKTQVQEAAQVDAEQEQ</sequence>
<evidence type="ECO:0000313" key="2">
    <source>
        <dbReference type="Proteomes" id="UP000799441"/>
    </source>
</evidence>
<evidence type="ECO:0000313" key="1">
    <source>
        <dbReference type="EMBL" id="KAF2715818.1"/>
    </source>
</evidence>
<comment type="caution">
    <text evidence="1">The sequence shown here is derived from an EMBL/GenBank/DDBJ whole genome shotgun (WGS) entry which is preliminary data.</text>
</comment>